<dbReference type="EMBL" id="FRDL01000004">
    <property type="protein sequence ID" value="SHN65077.1"/>
    <property type="molecule type" value="Genomic_DNA"/>
</dbReference>
<evidence type="ECO:0000256" key="1">
    <source>
        <dbReference type="ARBA" id="ARBA00023015"/>
    </source>
</evidence>
<keyword evidence="6" id="KW-1185">Reference proteome</keyword>
<dbReference type="InterPro" id="IPR000792">
    <property type="entry name" value="Tscrpt_reg_LuxR_C"/>
</dbReference>
<dbReference type="STRING" id="1189325.SAMN04488119_10473"/>
<evidence type="ECO:0000259" key="4">
    <source>
        <dbReference type="PROSITE" id="PS50043"/>
    </source>
</evidence>
<dbReference type="Gene3D" id="1.10.10.10">
    <property type="entry name" value="Winged helix-like DNA-binding domain superfamily/Winged helix DNA-binding domain"/>
    <property type="match status" value="1"/>
</dbReference>
<dbReference type="Gene3D" id="3.30.450.80">
    <property type="entry name" value="Transcription factor LuxR-like, autoinducer-binding domain"/>
    <property type="match status" value="1"/>
</dbReference>
<keyword evidence="1" id="KW-0805">Transcription regulation</keyword>
<dbReference type="Proteomes" id="UP000184066">
    <property type="component" value="Unassembled WGS sequence"/>
</dbReference>
<proteinExistence type="predicted"/>
<reference evidence="5 6" key="1">
    <citation type="submission" date="2016-12" db="EMBL/GenBank/DDBJ databases">
        <authorList>
            <person name="Song W.-J."/>
            <person name="Kurnit D.M."/>
        </authorList>
    </citation>
    <scope>NUCLEOTIDE SEQUENCE [LARGE SCALE GENOMIC DNA]</scope>
    <source>
        <strain evidence="5 6">CGMCC 1.10808</strain>
    </source>
</reference>
<evidence type="ECO:0000256" key="3">
    <source>
        <dbReference type="ARBA" id="ARBA00023163"/>
    </source>
</evidence>
<dbReference type="InterPro" id="IPR016032">
    <property type="entry name" value="Sig_transdc_resp-reg_C-effctor"/>
</dbReference>
<dbReference type="PANTHER" id="PTHR44688">
    <property type="entry name" value="DNA-BINDING TRANSCRIPTIONAL ACTIVATOR DEVR_DOSR"/>
    <property type="match status" value="1"/>
</dbReference>
<dbReference type="CDD" id="cd06170">
    <property type="entry name" value="LuxR_C_like"/>
    <property type="match status" value="1"/>
</dbReference>
<dbReference type="Pfam" id="PF00196">
    <property type="entry name" value="GerE"/>
    <property type="match status" value="1"/>
</dbReference>
<evidence type="ECO:0000313" key="6">
    <source>
        <dbReference type="Proteomes" id="UP000184066"/>
    </source>
</evidence>
<dbReference type="GO" id="GO:0003677">
    <property type="term" value="F:DNA binding"/>
    <property type="evidence" value="ECO:0007669"/>
    <property type="project" value="UniProtKB-KW"/>
</dbReference>
<keyword evidence="2" id="KW-0238">DNA-binding</keyword>
<dbReference type="GO" id="GO:0006355">
    <property type="term" value="P:regulation of DNA-templated transcription"/>
    <property type="evidence" value="ECO:0007669"/>
    <property type="project" value="InterPro"/>
</dbReference>
<dbReference type="PANTHER" id="PTHR44688:SF16">
    <property type="entry name" value="DNA-BINDING TRANSCRIPTIONAL ACTIVATOR DEVR_DOSR"/>
    <property type="match status" value="1"/>
</dbReference>
<dbReference type="SUPFAM" id="SSF75516">
    <property type="entry name" value="Pheromone-binding domain of LuxR-like quorum-sensing transcription factors"/>
    <property type="match status" value="1"/>
</dbReference>
<gene>
    <name evidence="5" type="ORF">SAMN05216200_10473</name>
</gene>
<accession>A0A1M7T328</accession>
<dbReference type="PROSITE" id="PS50043">
    <property type="entry name" value="HTH_LUXR_2"/>
    <property type="match status" value="1"/>
</dbReference>
<dbReference type="OrthoDB" id="9803630at2"/>
<feature type="domain" description="HTH luxR-type" evidence="4">
    <location>
        <begin position="172"/>
        <end position="237"/>
    </location>
</feature>
<dbReference type="SMART" id="SM00421">
    <property type="entry name" value="HTH_LUXR"/>
    <property type="match status" value="1"/>
</dbReference>
<evidence type="ECO:0000313" key="5">
    <source>
        <dbReference type="EMBL" id="SHN65077.1"/>
    </source>
</evidence>
<dbReference type="RefSeq" id="WP_072747046.1">
    <property type="nucleotide sequence ID" value="NZ_FOHL01000004.1"/>
</dbReference>
<dbReference type="SUPFAM" id="SSF46894">
    <property type="entry name" value="C-terminal effector domain of the bipartite response regulators"/>
    <property type="match status" value="1"/>
</dbReference>
<dbReference type="InterPro" id="IPR036693">
    <property type="entry name" value="TF_LuxR_autoind-bd_dom_sf"/>
</dbReference>
<dbReference type="InterPro" id="IPR005143">
    <property type="entry name" value="TF_LuxR_autoind-bd_dom"/>
</dbReference>
<dbReference type="InterPro" id="IPR036388">
    <property type="entry name" value="WH-like_DNA-bd_sf"/>
</dbReference>
<dbReference type="PRINTS" id="PR00038">
    <property type="entry name" value="HTHLUXR"/>
</dbReference>
<organism evidence="5 6">
    <name type="scientific">Oceanicella actignis</name>
    <dbReference type="NCBI Taxonomy" id="1189325"/>
    <lineage>
        <taxon>Bacteria</taxon>
        <taxon>Pseudomonadati</taxon>
        <taxon>Pseudomonadota</taxon>
        <taxon>Alphaproteobacteria</taxon>
        <taxon>Rhodobacterales</taxon>
        <taxon>Paracoccaceae</taxon>
        <taxon>Oceanicella</taxon>
    </lineage>
</organism>
<dbReference type="Pfam" id="PF03472">
    <property type="entry name" value="Autoind_bind"/>
    <property type="match status" value="1"/>
</dbReference>
<keyword evidence="3" id="KW-0804">Transcription</keyword>
<evidence type="ECO:0000256" key="2">
    <source>
        <dbReference type="ARBA" id="ARBA00023125"/>
    </source>
</evidence>
<sequence>MSEKLQTIVDQLPQAVTEEGLRRLLVKVRKLYDLDNAIYYALSLGGDRAAEEFGAMTYSPDWHARYEEAGYRYTDPTVVAMQSGFAPVEWRHLDWSGQANRRLLAEAAEFGVGNHGYSIPLHGPMGQFAMFNVSKSCTEREWALLIQEISQELLILAHSIHTHSMSSLNIETRLPSKTLSPRERDVLTLISQGVRRAQIAEKLQISENTLRVYLESARNKLGAVNTFHAVAKGVKAGIIRV</sequence>
<dbReference type="AlphaFoldDB" id="A0A1M7T328"/>
<name>A0A1M7T328_9RHOB</name>
<protein>
    <submittedName>
        <fullName evidence="5">Regulatory protein, luxR family</fullName>
    </submittedName>
</protein>